<name>A0A316Z4Y7_9BASI</name>
<dbReference type="STRING" id="58919.A0A316Z4Y7"/>
<sequence>MLRLRTPHYVLLLLALPLAYLLVTHIHDVRDTLSYSTRPLWDAPEVPGRLLPHLQAAGVAADDAAACARHGWALRPQRARVVDATLLSTEIEMLEIRLAELDEHVDLFVVVESDHTLMGAPKNLTFPAHAARFERWQHKLLYRSHRGRAMTSSDGAFTLVNELRKDLETLVRAEAKLSPSDLVLLADIDELPSAQTMALLRACAAPSPLHLELRSYVYSFAWRAGEGSWRAAVEQWGADGVHFGHGKRTEDMLADAGWHCSWCFRTLAEFAHKMQGASHADRLFHRVNWRSFLTPERIQRKICAGEDLFDMLPEAYSFAALLQFWHGAEATQSGVGLPRAVVQEPQRFAWLLPGGCKREP</sequence>
<evidence type="ECO:0000256" key="1">
    <source>
        <dbReference type="SAM" id="SignalP"/>
    </source>
</evidence>
<keyword evidence="2" id="KW-0808">Transferase</keyword>
<organism evidence="2 3">
    <name type="scientific">Tilletiopsis washingtonensis</name>
    <dbReference type="NCBI Taxonomy" id="58919"/>
    <lineage>
        <taxon>Eukaryota</taxon>
        <taxon>Fungi</taxon>
        <taxon>Dikarya</taxon>
        <taxon>Basidiomycota</taxon>
        <taxon>Ustilaginomycotina</taxon>
        <taxon>Exobasidiomycetes</taxon>
        <taxon>Entylomatales</taxon>
        <taxon>Entylomatales incertae sedis</taxon>
        <taxon>Tilletiopsis</taxon>
    </lineage>
</organism>
<protein>
    <submittedName>
        <fullName evidence="2">Glycosyltransferase family 17 protein</fullName>
    </submittedName>
</protein>
<dbReference type="Proteomes" id="UP000245946">
    <property type="component" value="Unassembled WGS sequence"/>
</dbReference>
<reference evidence="2 3" key="1">
    <citation type="journal article" date="2018" name="Mol. Biol. Evol.">
        <title>Broad Genomic Sampling Reveals a Smut Pathogenic Ancestry of the Fungal Clade Ustilaginomycotina.</title>
        <authorList>
            <person name="Kijpornyongpan T."/>
            <person name="Mondo S.J."/>
            <person name="Barry K."/>
            <person name="Sandor L."/>
            <person name="Lee J."/>
            <person name="Lipzen A."/>
            <person name="Pangilinan J."/>
            <person name="LaButti K."/>
            <person name="Hainaut M."/>
            <person name="Henrissat B."/>
            <person name="Grigoriev I.V."/>
            <person name="Spatafora J.W."/>
            <person name="Aime M.C."/>
        </authorList>
    </citation>
    <scope>NUCLEOTIDE SEQUENCE [LARGE SCALE GENOMIC DNA]</scope>
    <source>
        <strain evidence="2 3">MCA 4186</strain>
    </source>
</reference>
<evidence type="ECO:0000313" key="3">
    <source>
        <dbReference type="Proteomes" id="UP000245946"/>
    </source>
</evidence>
<dbReference type="EMBL" id="KZ819301">
    <property type="protein sequence ID" value="PWN96002.1"/>
    <property type="molecule type" value="Genomic_DNA"/>
</dbReference>
<dbReference type="Pfam" id="PF04724">
    <property type="entry name" value="Glyco_transf_17"/>
    <property type="match status" value="1"/>
</dbReference>
<dbReference type="GeneID" id="37267885"/>
<dbReference type="InterPro" id="IPR006813">
    <property type="entry name" value="Glyco_trans_17"/>
</dbReference>
<feature type="signal peptide" evidence="1">
    <location>
        <begin position="1"/>
        <end position="26"/>
    </location>
</feature>
<accession>A0A316Z4Y7</accession>
<dbReference type="RefSeq" id="XP_025596281.1">
    <property type="nucleotide sequence ID" value="XM_025740339.1"/>
</dbReference>
<proteinExistence type="predicted"/>
<dbReference type="GO" id="GO:0003830">
    <property type="term" value="F:beta-1,4-mannosylglycoprotein 4-beta-N-acetylglucosaminyltransferase activity"/>
    <property type="evidence" value="ECO:0007669"/>
    <property type="project" value="InterPro"/>
</dbReference>
<gene>
    <name evidence="2" type="ORF">FA09DRAFT_300566</name>
</gene>
<dbReference type="PANTHER" id="PTHR12224">
    <property type="entry name" value="BETA-1,4-MANNOSYL-GLYCOPROTEIN BETA-1,4-N-ACETYLGLUCOSAMINYL-TRANSFERASE"/>
    <property type="match status" value="1"/>
</dbReference>
<evidence type="ECO:0000313" key="2">
    <source>
        <dbReference type="EMBL" id="PWN96002.1"/>
    </source>
</evidence>
<dbReference type="AlphaFoldDB" id="A0A316Z4Y7"/>
<keyword evidence="3" id="KW-1185">Reference proteome</keyword>
<dbReference type="GO" id="GO:0016020">
    <property type="term" value="C:membrane"/>
    <property type="evidence" value="ECO:0007669"/>
    <property type="project" value="InterPro"/>
</dbReference>
<dbReference type="PANTHER" id="PTHR12224:SF0">
    <property type="entry name" value="BETA-1,4-MANNOSYL-GLYCOPROTEIN 4-BETA-N-ACETYLGLUCOSAMINYLTRANSFERASE"/>
    <property type="match status" value="1"/>
</dbReference>
<keyword evidence="1" id="KW-0732">Signal</keyword>
<feature type="chain" id="PRO_5016269951" evidence="1">
    <location>
        <begin position="27"/>
        <end position="360"/>
    </location>
</feature>
<dbReference type="GO" id="GO:0006044">
    <property type="term" value="P:N-acetylglucosamine metabolic process"/>
    <property type="evidence" value="ECO:0007669"/>
    <property type="project" value="TreeGrafter"/>
</dbReference>
<dbReference type="OrthoDB" id="6474464at2759"/>